<organism evidence="1 2">
    <name type="scientific">Melia azedarach</name>
    <name type="common">Chinaberry tree</name>
    <dbReference type="NCBI Taxonomy" id="155640"/>
    <lineage>
        <taxon>Eukaryota</taxon>
        <taxon>Viridiplantae</taxon>
        <taxon>Streptophyta</taxon>
        <taxon>Embryophyta</taxon>
        <taxon>Tracheophyta</taxon>
        <taxon>Spermatophyta</taxon>
        <taxon>Magnoliopsida</taxon>
        <taxon>eudicotyledons</taxon>
        <taxon>Gunneridae</taxon>
        <taxon>Pentapetalae</taxon>
        <taxon>rosids</taxon>
        <taxon>malvids</taxon>
        <taxon>Sapindales</taxon>
        <taxon>Meliaceae</taxon>
        <taxon>Melia</taxon>
    </lineage>
</organism>
<accession>A0ACC1X4W9</accession>
<gene>
    <name evidence="1" type="ORF">OWV82_019489</name>
</gene>
<name>A0ACC1X4W9_MELAZ</name>
<sequence length="1255" mass="138537">MTQPPVPPPPPPSVGVQVRCAGCHMILTVGPGVTEFICPTCKLPQMLPPELMPLAGGTGSNTSSTTTRPAHLKASSHVPALGIDPTKIQLPCANCKAILNVPHGLVRFSCPQCAVELAVDMSKVKQFFPPPPRPAPPPEEVNEVAIEVEREEDEGGMVGETFTDYRPPKLSIGPPHPDSVVETSSLSAVQPPEPTYDLLIKDDLETSKALSCLQIETLVYACQRHLQHLPNGARAGFFVGDGAGVGKGRTIAGLIWENWHHERRKALWISVGSDLKFDARRDLDDVSATCVEVHALNKLPYSKLDSRSVGVKEGVVFLTYSSLIASSEKGRSRLQQLVQWCGSGYDGLVIFDECHKAKNLIPEAGSQPTRTGEAVLELQARLPEARVVYCSATGASEPRNMGYMVRLGLWGAGTCFNDFQKFLGALDKGGVGALELVAMDMKARGMYVCRTLSYKGAEFEVIEAPLEAEMMDMYKKAAEFWAELRVELLSAGAFLTNEKPNSSQLWRLYWSSHQRFFRHMCMSAKVPATVRLAKKGLIEDKCVVIGLQSTGEARTEEAVTKYGLELDDFISGPRELLLKFVEENYPLPEKPEPLPGEESVKELQRKRHSASPGVSVKGRVRKAAKWKPASDGESDEESETDSAHESTESDDEFQICEICNSEEERKKLLQCSCCGQLVHPGCLVPPVTDVVPSDWSCHSCKEKTDEYLQSRHAYLTELLKRYEAALDRKSKILDIIRSLDLPNNPLDDIIDQLGGPDKVAEMTGRRGMLVRASGGKGVTYQARNTKEITMEMVNMHEKQLFMDGKKLVAIISEAGSAGVSLQADRRAENQKRRVHITLELPWSADRAIQQFGRTHRSNQASAPEYRLIFTNLGGERRFASIVAKRLESLGALTQGDRRAGLSLGAYNYDSAFGKKALMVMYRGIMEQDTLPVVPPGCSSEKPETIQEFMTKAKAALVSVGIVRDTVLGNGKDYGKLSGRIVDSDMHDVGRFLNRLLGLPPEIQNRLFELFISILDLLVQNARIEGNLDSGIVDMKANIIELQGTPKTVHVDNMSGASTMLFTFTLDRGITWESASTMLDEKQKDGFGSPNDGFYESKREWLGRRHFILAFESAAASGMFKIVRPAVGESVREMPLSELKNKYRKLSSLEKARSGWEDEYEVSSKQCMHGPNCKLGNFCTVGRRIQEVNVLGGLILPVWGTIEKALSKQARQSHKRLRVVRLVTTTDNKRIVGLLVPNAAVETVLQDLAWVQDIDD</sequence>
<evidence type="ECO:0000313" key="1">
    <source>
        <dbReference type="EMBL" id="KAJ4705739.1"/>
    </source>
</evidence>
<dbReference type="Proteomes" id="UP001164539">
    <property type="component" value="Chromosome 11"/>
</dbReference>
<dbReference type="EMBL" id="CM051404">
    <property type="protein sequence ID" value="KAJ4705739.1"/>
    <property type="molecule type" value="Genomic_DNA"/>
</dbReference>
<reference evidence="1 2" key="1">
    <citation type="journal article" date="2023" name="Science">
        <title>Complex scaffold remodeling in plant triterpene biosynthesis.</title>
        <authorList>
            <person name="De La Pena R."/>
            <person name="Hodgson H."/>
            <person name="Liu J.C."/>
            <person name="Stephenson M.J."/>
            <person name="Martin A.C."/>
            <person name="Owen C."/>
            <person name="Harkess A."/>
            <person name="Leebens-Mack J."/>
            <person name="Jimenez L.E."/>
            <person name="Osbourn A."/>
            <person name="Sattely E.S."/>
        </authorList>
    </citation>
    <scope>NUCLEOTIDE SEQUENCE [LARGE SCALE GENOMIC DNA]</scope>
    <source>
        <strain evidence="2">cv. JPN11</strain>
        <tissue evidence="1">Leaf</tissue>
    </source>
</reference>
<keyword evidence="2" id="KW-1185">Reference proteome</keyword>
<comment type="caution">
    <text evidence="1">The sequence shown here is derived from an EMBL/GenBank/DDBJ whole genome shotgun (WGS) entry which is preliminary data.</text>
</comment>
<protein>
    <submittedName>
        <fullName evidence="1">Protein strawberry notch-like</fullName>
    </submittedName>
</protein>
<proteinExistence type="predicted"/>
<evidence type="ECO:0000313" key="2">
    <source>
        <dbReference type="Proteomes" id="UP001164539"/>
    </source>
</evidence>